<dbReference type="OMA" id="VRAEIIY"/>
<evidence type="ECO:0000259" key="1">
    <source>
        <dbReference type="PROSITE" id="PS50181"/>
    </source>
</evidence>
<dbReference type="InterPro" id="IPR006566">
    <property type="entry name" value="FBD"/>
</dbReference>
<dbReference type="EMBL" id="CM003371">
    <property type="protein sequence ID" value="KOM33770.1"/>
    <property type="molecule type" value="Genomic_DNA"/>
</dbReference>
<dbReference type="PANTHER" id="PTHR31639">
    <property type="entry name" value="F-BOX PROTEIN-LIKE"/>
    <property type="match status" value="1"/>
</dbReference>
<dbReference type="SUPFAM" id="SSF81383">
    <property type="entry name" value="F-box domain"/>
    <property type="match status" value="1"/>
</dbReference>
<dbReference type="InterPro" id="IPR032675">
    <property type="entry name" value="LRR_dom_sf"/>
</dbReference>
<dbReference type="Pfam" id="PF00646">
    <property type="entry name" value="F-box"/>
    <property type="match status" value="1"/>
</dbReference>
<dbReference type="PANTHER" id="PTHR31639:SF93">
    <property type="entry name" value="F-BOX_FBD_LRR PROTEIN"/>
    <property type="match status" value="1"/>
</dbReference>
<accession>A0A0L9TTA5</accession>
<dbReference type="InterPro" id="IPR036047">
    <property type="entry name" value="F-box-like_dom_sf"/>
</dbReference>
<evidence type="ECO:0000313" key="2">
    <source>
        <dbReference type="EMBL" id="KOM33770.1"/>
    </source>
</evidence>
<dbReference type="PROSITE" id="PS50181">
    <property type="entry name" value="FBOX"/>
    <property type="match status" value="1"/>
</dbReference>
<evidence type="ECO:0000313" key="3">
    <source>
        <dbReference type="Proteomes" id="UP000053144"/>
    </source>
</evidence>
<dbReference type="AlphaFoldDB" id="A0A0L9TTA5"/>
<name>A0A0L9TTA5_PHAAN</name>
<dbReference type="InterPro" id="IPR055411">
    <property type="entry name" value="LRR_FXL15/At3g58940/PEG3-like"/>
</dbReference>
<organism evidence="2 3">
    <name type="scientific">Phaseolus angularis</name>
    <name type="common">Azuki bean</name>
    <name type="synonym">Vigna angularis</name>
    <dbReference type="NCBI Taxonomy" id="3914"/>
    <lineage>
        <taxon>Eukaryota</taxon>
        <taxon>Viridiplantae</taxon>
        <taxon>Streptophyta</taxon>
        <taxon>Embryophyta</taxon>
        <taxon>Tracheophyta</taxon>
        <taxon>Spermatophyta</taxon>
        <taxon>Magnoliopsida</taxon>
        <taxon>eudicotyledons</taxon>
        <taxon>Gunneridae</taxon>
        <taxon>Pentapetalae</taxon>
        <taxon>rosids</taxon>
        <taxon>fabids</taxon>
        <taxon>Fabales</taxon>
        <taxon>Fabaceae</taxon>
        <taxon>Papilionoideae</taxon>
        <taxon>50 kb inversion clade</taxon>
        <taxon>NPAAA clade</taxon>
        <taxon>indigoferoid/millettioid clade</taxon>
        <taxon>Phaseoleae</taxon>
        <taxon>Vigna</taxon>
    </lineage>
</organism>
<protein>
    <recommendedName>
        <fullName evidence="1">F-box domain-containing protein</fullName>
    </recommendedName>
</protein>
<dbReference type="STRING" id="3914.A0A0L9TTA5"/>
<gene>
    <name evidence="2" type="ORF">LR48_Vigan01g332600</name>
</gene>
<dbReference type="Gramene" id="KOM33770">
    <property type="protein sequence ID" value="KOM33770"/>
    <property type="gene ID" value="LR48_Vigan01g332600"/>
</dbReference>
<sequence length="653" mass="73314">MGELIVGELIVGELIVGELIVGKLIVGELIVSDLIVRELIVGEIIMGELMVGELIVGEIILSELIVSELIGELIVDDLIVDDLIVGELNVGELIVGDLIVRDIILGELIVGDLIMCDLIVVIVAELIVGEFIVDDLIMGNLIMGELFVDELIVSELIVGEFIVGELIVVEFIVGEVIVCEFIVCELIVDEFIIGEPVVGELIVSDLIGRAPPEFPCLTDMDPDRISYLPGHVIDQILSHLSIKEAVKTSVLSSKWRYKWATLPNLVFDNQFVSAAVQDHMIVKNKLLRTVDHVLLLHSGPINKFKLSHRDLLGVTDIDRWTLHVSRKAVKEFVLEIWKGQRYKIHSCLYCCQSLTHLELFNCWLKPPSTFKGFKNLTSLDLQHVTLAQDAFENLISSCPVLERLTLMNFDGFTHLNIDTPNLLFFDIGGKFEDISFENTFQLAVVSIGLYVNFEINQSRLRGGYSNLLKFFVNLPHLQRLEIQSYFLKYLAAGIVPINLPRPCIDLSYLSIRINLNDLKEISAALCLLRSSPNLQELEILISVGDLGVSEMVAIVNCDGMQARQEEQTLTITHNYCWEDVFFSCPEMHMRNVKIDGISGIKPELDFISFLLLHCPVLERMTVIPVSNMGTELMKQLLRCRRASRQAEIIYLDP</sequence>
<dbReference type="Gene3D" id="3.80.10.10">
    <property type="entry name" value="Ribonuclease Inhibitor"/>
    <property type="match status" value="1"/>
</dbReference>
<reference evidence="3" key="1">
    <citation type="journal article" date="2015" name="Proc. Natl. Acad. Sci. U.S.A.">
        <title>Genome sequencing of adzuki bean (Vigna angularis) provides insight into high starch and low fat accumulation and domestication.</title>
        <authorList>
            <person name="Yang K."/>
            <person name="Tian Z."/>
            <person name="Chen C."/>
            <person name="Luo L."/>
            <person name="Zhao B."/>
            <person name="Wang Z."/>
            <person name="Yu L."/>
            <person name="Li Y."/>
            <person name="Sun Y."/>
            <person name="Li W."/>
            <person name="Chen Y."/>
            <person name="Li Y."/>
            <person name="Zhang Y."/>
            <person name="Ai D."/>
            <person name="Zhao J."/>
            <person name="Shang C."/>
            <person name="Ma Y."/>
            <person name="Wu B."/>
            <person name="Wang M."/>
            <person name="Gao L."/>
            <person name="Sun D."/>
            <person name="Zhang P."/>
            <person name="Guo F."/>
            <person name="Wang W."/>
            <person name="Li Y."/>
            <person name="Wang J."/>
            <person name="Varshney R.K."/>
            <person name="Wang J."/>
            <person name="Ling H.Q."/>
            <person name="Wan P."/>
        </authorList>
    </citation>
    <scope>NUCLEOTIDE SEQUENCE</scope>
    <source>
        <strain evidence="3">cv. Jingnong 6</strain>
    </source>
</reference>
<dbReference type="Proteomes" id="UP000053144">
    <property type="component" value="Chromosome 1"/>
</dbReference>
<feature type="domain" description="F-box" evidence="1">
    <location>
        <begin position="222"/>
        <end position="274"/>
    </location>
</feature>
<dbReference type="InterPro" id="IPR001810">
    <property type="entry name" value="F-box_dom"/>
</dbReference>
<dbReference type="SUPFAM" id="SSF52047">
    <property type="entry name" value="RNI-like"/>
    <property type="match status" value="1"/>
</dbReference>
<dbReference type="Pfam" id="PF24758">
    <property type="entry name" value="LRR_At5g56370"/>
    <property type="match status" value="1"/>
</dbReference>
<dbReference type="Pfam" id="PF08387">
    <property type="entry name" value="FBD"/>
    <property type="match status" value="1"/>
</dbReference>
<proteinExistence type="predicted"/>